<dbReference type="Gene3D" id="3.30.300.30">
    <property type="match status" value="1"/>
</dbReference>
<dbReference type="EC" id="6.2.1.3" evidence="5"/>
<dbReference type="InterPro" id="IPR045851">
    <property type="entry name" value="AMP-bd_C_sf"/>
</dbReference>
<dbReference type="Pfam" id="PF00501">
    <property type="entry name" value="AMP-binding"/>
    <property type="match status" value="1"/>
</dbReference>
<dbReference type="InterPro" id="IPR025110">
    <property type="entry name" value="AMP-bd_C"/>
</dbReference>
<sequence length="544" mass="60561">MAIRQKIPYIPLDQLPYLNGRQLEFESIAQMLTVRSNETPNAPHVYYYDQTLTYQATNDRANKVANYLKEKGVKKGDIVAVMISNSPEFYYALWGTHKLGAIAMAVPHMLRGPEIAYILDDAKPKVAFVGSDCMNEFFRGLDEANSKPVIVEAVTGDQVDAKAAQETLVNILDKFPANECLVKQSPDDVFLLLYSSGTTGRSKGILLSNKAALSLCRDQNRSGIVTGNDVMLLILPMFHCCPLCVFTYPMCYAGQALCIRQFSVSDFWPTVIQYEVTIIMAVPTMIEYILNRIDPKDVDMSKVKIKYANTGAGPLSLATRKRLKEQYNIDLLVGYGLTEGCGGSSVEPPLGYYKEGSCGLPYPEQQIEIIDEQGNILPNNKIGEICIKGDNVMSGYLNKADEYAKAVRGGFLHTGDVGYFDEEGYLFVTDRKGDMIIRGGENIYPREIEHVLEANRLIAEVAIIGVPDKLLGEKLKAYIVPKVKGTITPESTKAWLAERIADFKIPDYYEFVSSLPRTATGKIQKNELRKRSALESRDNADIQK</sequence>
<keyword evidence="2 5" id="KW-0436">Ligase</keyword>
<dbReference type="RefSeq" id="WP_211285076.1">
    <property type="nucleotide sequence ID" value="NZ_CP155571.1"/>
</dbReference>
<dbReference type="Proteomes" id="UP000216052">
    <property type="component" value="Chromosome"/>
</dbReference>
<comment type="similarity">
    <text evidence="1">Belongs to the ATP-dependent AMP-binding enzyme family.</text>
</comment>
<evidence type="ECO:0000256" key="2">
    <source>
        <dbReference type="ARBA" id="ARBA00022598"/>
    </source>
</evidence>
<feature type="domain" description="AMP-dependent synthetase/ligase" evidence="3">
    <location>
        <begin position="35"/>
        <end position="397"/>
    </location>
</feature>
<evidence type="ECO:0000259" key="4">
    <source>
        <dbReference type="Pfam" id="PF13193"/>
    </source>
</evidence>
<feature type="domain" description="AMP-binding enzyme C-terminal" evidence="4">
    <location>
        <begin position="447"/>
        <end position="522"/>
    </location>
</feature>
<dbReference type="PROSITE" id="PS00018">
    <property type="entry name" value="EF_HAND_1"/>
    <property type="match status" value="1"/>
</dbReference>
<dbReference type="InterPro" id="IPR020845">
    <property type="entry name" value="AMP-binding_CS"/>
</dbReference>
<dbReference type="GO" id="GO:0004467">
    <property type="term" value="F:long-chain fatty acid-CoA ligase activity"/>
    <property type="evidence" value="ECO:0007669"/>
    <property type="project" value="UniProtKB-EC"/>
</dbReference>
<evidence type="ECO:0000313" key="6">
    <source>
        <dbReference type="Proteomes" id="UP000216052"/>
    </source>
</evidence>
<keyword evidence="6" id="KW-1185">Reference proteome</keyword>
<dbReference type="EMBL" id="CP155571">
    <property type="protein sequence ID" value="XFO72312.1"/>
    <property type="molecule type" value="Genomic_DNA"/>
</dbReference>
<accession>A0ABZ3J2Y8</accession>
<evidence type="ECO:0000256" key="1">
    <source>
        <dbReference type="ARBA" id="ARBA00006432"/>
    </source>
</evidence>
<evidence type="ECO:0000259" key="3">
    <source>
        <dbReference type="Pfam" id="PF00501"/>
    </source>
</evidence>
<dbReference type="Pfam" id="PF13193">
    <property type="entry name" value="AMP-binding_C"/>
    <property type="match status" value="1"/>
</dbReference>
<dbReference type="PROSITE" id="PS00455">
    <property type="entry name" value="AMP_BINDING"/>
    <property type="match status" value="1"/>
</dbReference>
<proteinExistence type="inferred from homology"/>
<dbReference type="InterPro" id="IPR018247">
    <property type="entry name" value="EF_Hand_1_Ca_BS"/>
</dbReference>
<name>A0ABZ3J2Y8_SPOA4</name>
<gene>
    <name evidence="5" type="primary">lcfB_2</name>
    <name evidence="5" type="ORF">SPACI_023640</name>
</gene>
<dbReference type="InterPro" id="IPR000873">
    <property type="entry name" value="AMP-dep_synth/lig_dom"/>
</dbReference>
<dbReference type="SUPFAM" id="SSF56801">
    <property type="entry name" value="Acetyl-CoA synthetase-like"/>
    <property type="match status" value="1"/>
</dbReference>
<reference evidence="5" key="1">
    <citation type="submission" date="2024-05" db="EMBL/GenBank/DDBJ databases">
        <title>Isolation and characterization of Sporomusa carbonis sp. nov., a carboxydotrophic hydrogenogen in the genus of Sporomusa isolated from a charcoal burning pile.</title>
        <authorList>
            <person name="Boeer T."/>
            <person name="Rosenbaum F."/>
            <person name="Eysell L."/>
            <person name="Mueller V."/>
            <person name="Daniel R."/>
            <person name="Poehlein A."/>
        </authorList>
    </citation>
    <scope>NUCLEOTIDE SEQUENCE [LARGE SCALE GENOMIC DNA]</scope>
    <source>
        <strain evidence="5">DSM 3132</strain>
    </source>
</reference>
<dbReference type="Gene3D" id="3.40.50.12780">
    <property type="entry name" value="N-terminal domain of ligase-like"/>
    <property type="match status" value="1"/>
</dbReference>
<evidence type="ECO:0000313" key="5">
    <source>
        <dbReference type="EMBL" id="XFO72312.1"/>
    </source>
</evidence>
<dbReference type="InterPro" id="IPR042099">
    <property type="entry name" value="ANL_N_sf"/>
</dbReference>
<organism evidence="5 6">
    <name type="scientific">Sporomusa acidovorans (strain ATCC 49682 / DSM 3132 / Mol)</name>
    <dbReference type="NCBI Taxonomy" id="1123286"/>
    <lineage>
        <taxon>Bacteria</taxon>
        <taxon>Bacillati</taxon>
        <taxon>Bacillota</taxon>
        <taxon>Negativicutes</taxon>
        <taxon>Selenomonadales</taxon>
        <taxon>Sporomusaceae</taxon>
        <taxon>Sporomusa</taxon>
    </lineage>
</organism>
<protein>
    <submittedName>
        <fullName evidence="5">Long-chain-fatty-acid--CoA ligase</fullName>
        <ecNumber evidence="5">6.2.1.3</ecNumber>
    </submittedName>
</protein>
<dbReference type="PANTHER" id="PTHR43201">
    <property type="entry name" value="ACYL-COA SYNTHETASE"/>
    <property type="match status" value="1"/>
</dbReference>
<dbReference type="PANTHER" id="PTHR43201:SF5">
    <property type="entry name" value="MEDIUM-CHAIN ACYL-COA LIGASE ACSF2, MITOCHONDRIAL"/>
    <property type="match status" value="1"/>
</dbReference>